<dbReference type="AlphaFoldDB" id="A0A2R3IUY8"/>
<feature type="transmembrane region" description="Helical" evidence="1">
    <location>
        <begin position="221"/>
        <end position="245"/>
    </location>
</feature>
<name>A0A2R3IUY8_9PSED</name>
<keyword evidence="1" id="KW-1133">Transmembrane helix</keyword>
<reference evidence="2 3" key="1">
    <citation type="submission" date="2018-02" db="EMBL/GenBank/DDBJ databases">
        <title>FDA/CDC Antimicrobial Resistant Isolate Bank Genome Sequencing.</title>
        <authorList>
            <person name="Benahmed F.H."/>
            <person name="Lutgring J.D."/>
            <person name="Yoo B."/>
            <person name="Machado M."/>
            <person name="Brown A."/>
            <person name="McAllister G."/>
            <person name="Perry A."/>
            <person name="Halpin A.L."/>
            <person name="Vavikolanu K."/>
            <person name="Ott S."/>
            <person name="Zhao X."/>
            <person name="Tallon L.J."/>
            <person name="Sadzewicz L."/>
            <person name="Aluvathingal J."/>
            <person name="Nadendla S."/>
            <person name="Voskania-kordi A."/>
            <person name="Simonyan V."/>
            <person name="Patel J."/>
            <person name="Shawar R.M."/>
        </authorList>
    </citation>
    <scope>NUCLEOTIDE SEQUENCE [LARGE SCALE GENOMIC DNA]</scope>
    <source>
        <strain evidence="2 3">AR_0356</strain>
    </source>
</reference>
<sequence length="328" mass="35459">MTDNPFATPSAPVQPPTREVPATTQPYAFIAVLALVTCLSFALSLGIQWYNDIGEVRQRFSEHLQLTAPHWFTGLVFYAAANLLALHAYREQRRLVEFRPLALLLIGYGLLNLVCGMLAGIGLTPLTLPFYQWATVQASYTAWLLAFNEAMSWVYLLLGSLLPLGLVLLGSRVNSPRLAEGEEAGVGAWQVALAAALCFATLCFKLLQFLPYALLRYDEPWLYGLYLSGVALPAALLFGAICTRLPARLQRFAAGRALLLAVVAMLLWSVALLAVGGGLALLMILGLAPAGIGYTLLVALLGVGLLALLWPIGRLAARWCYADQLATA</sequence>
<dbReference type="EMBL" id="CP027169">
    <property type="protein sequence ID" value="AVK05633.1"/>
    <property type="molecule type" value="Genomic_DNA"/>
</dbReference>
<protein>
    <submittedName>
        <fullName evidence="2">Membrane protein</fullName>
    </submittedName>
</protein>
<proteinExistence type="predicted"/>
<evidence type="ECO:0000256" key="1">
    <source>
        <dbReference type="SAM" id="Phobius"/>
    </source>
</evidence>
<dbReference type="RefSeq" id="WP_011979082.1">
    <property type="nucleotide sequence ID" value="NZ_CP027169.1"/>
</dbReference>
<feature type="transmembrane region" description="Helical" evidence="1">
    <location>
        <begin position="70"/>
        <end position="89"/>
    </location>
</feature>
<dbReference type="Proteomes" id="UP000238390">
    <property type="component" value="Chromosome"/>
</dbReference>
<evidence type="ECO:0000313" key="3">
    <source>
        <dbReference type="Proteomes" id="UP000238390"/>
    </source>
</evidence>
<keyword evidence="1" id="KW-0812">Transmembrane</keyword>
<feature type="transmembrane region" description="Helical" evidence="1">
    <location>
        <begin position="191"/>
        <end position="215"/>
    </location>
</feature>
<feature type="transmembrane region" description="Helical" evidence="1">
    <location>
        <begin position="257"/>
        <end position="285"/>
    </location>
</feature>
<organism evidence="2 3">
    <name type="scientific">Pseudomonas paraeruginosa</name>
    <dbReference type="NCBI Taxonomy" id="2994495"/>
    <lineage>
        <taxon>Bacteria</taxon>
        <taxon>Pseudomonadati</taxon>
        <taxon>Pseudomonadota</taxon>
        <taxon>Gammaproteobacteria</taxon>
        <taxon>Pseudomonadales</taxon>
        <taxon>Pseudomonadaceae</taxon>
        <taxon>Pseudomonas</taxon>
    </lineage>
</organism>
<feature type="transmembrane region" description="Helical" evidence="1">
    <location>
        <begin position="291"/>
        <end position="310"/>
    </location>
</feature>
<accession>A0A2R3IUY8</accession>
<keyword evidence="3" id="KW-1185">Reference proteome</keyword>
<feature type="transmembrane region" description="Helical" evidence="1">
    <location>
        <begin position="27"/>
        <end position="50"/>
    </location>
</feature>
<keyword evidence="1" id="KW-0472">Membrane</keyword>
<evidence type="ECO:0000313" key="2">
    <source>
        <dbReference type="EMBL" id="AVK05633.1"/>
    </source>
</evidence>
<feature type="transmembrane region" description="Helical" evidence="1">
    <location>
        <begin position="150"/>
        <end position="170"/>
    </location>
</feature>
<gene>
    <name evidence="2" type="ORF">CSB93_1305</name>
</gene>
<feature type="transmembrane region" description="Helical" evidence="1">
    <location>
        <begin position="101"/>
        <end position="123"/>
    </location>
</feature>